<keyword evidence="7" id="KW-1185">Reference proteome</keyword>
<keyword evidence="2" id="KW-0285">Flavoprotein</keyword>
<dbReference type="InterPro" id="IPR016169">
    <property type="entry name" value="FAD-bd_PCMH_sub2"/>
</dbReference>
<comment type="caution">
    <text evidence="6">The sequence shown here is derived from an EMBL/GenBank/DDBJ whole genome shotgun (WGS) entry which is preliminary data.</text>
</comment>
<gene>
    <name evidence="6" type="ORF">SLS60_011626</name>
</gene>
<evidence type="ECO:0000313" key="6">
    <source>
        <dbReference type="EMBL" id="KAL1592034.1"/>
    </source>
</evidence>
<evidence type="ECO:0000259" key="5">
    <source>
        <dbReference type="PROSITE" id="PS51387"/>
    </source>
</evidence>
<evidence type="ECO:0000256" key="4">
    <source>
        <dbReference type="ARBA" id="ARBA00023002"/>
    </source>
</evidence>
<dbReference type="PANTHER" id="PTHR42973:SF28">
    <property type="entry name" value="FAD-BINDING PCMH-TYPE DOMAIN-CONTAINING PROTEIN"/>
    <property type="match status" value="1"/>
</dbReference>
<dbReference type="InterPro" id="IPR016166">
    <property type="entry name" value="FAD-bd_PCMH"/>
</dbReference>
<evidence type="ECO:0000256" key="3">
    <source>
        <dbReference type="ARBA" id="ARBA00022827"/>
    </source>
</evidence>
<proteinExistence type="inferred from homology"/>
<dbReference type="SUPFAM" id="SSF56176">
    <property type="entry name" value="FAD-binding/transporter-associated domain-like"/>
    <property type="match status" value="1"/>
</dbReference>
<comment type="similarity">
    <text evidence="1">Belongs to the oxygen-dependent FAD-linked oxidoreductase family.</text>
</comment>
<dbReference type="Pfam" id="PF01565">
    <property type="entry name" value="FAD_binding_4"/>
    <property type="match status" value="1"/>
</dbReference>
<dbReference type="PANTHER" id="PTHR42973">
    <property type="entry name" value="BINDING OXIDOREDUCTASE, PUTATIVE (AFU_ORTHOLOGUE AFUA_1G17690)-RELATED"/>
    <property type="match status" value="1"/>
</dbReference>
<evidence type="ECO:0000256" key="1">
    <source>
        <dbReference type="ARBA" id="ARBA00005466"/>
    </source>
</evidence>
<dbReference type="Proteomes" id="UP001521785">
    <property type="component" value="Unassembled WGS sequence"/>
</dbReference>
<protein>
    <recommendedName>
        <fullName evidence="5">FAD-binding PCMH-type domain-containing protein</fullName>
    </recommendedName>
</protein>
<dbReference type="Gene3D" id="3.30.465.10">
    <property type="match status" value="1"/>
</dbReference>
<evidence type="ECO:0000313" key="7">
    <source>
        <dbReference type="Proteomes" id="UP001521785"/>
    </source>
</evidence>
<dbReference type="EMBL" id="JAKJXO020000022">
    <property type="protein sequence ID" value="KAL1592034.1"/>
    <property type="molecule type" value="Genomic_DNA"/>
</dbReference>
<accession>A0ABR3QJD8</accession>
<dbReference type="InterPro" id="IPR036318">
    <property type="entry name" value="FAD-bd_PCMH-like_sf"/>
</dbReference>
<sequence>MDPSSSNLNTSSSVTRIRSKLSVVLPGKIYFPGDSEYDSSVGSYFFRTARQTPTCILKPNSAGEVQAIVNVLSSDPGVKFAIRSGGHTPNPHQSNVVDGVTIDLRSLNEIARVGGNSDVLSVGTGAKWGDVYDYLEKAGRAAVGSRESSVGVGGFITGGGLSFFAPELGFASDNVVNMEIVTPRGILCANANEHVDLFRAVRGGQGNFGIITRFDIKTHERNTFWGGGILYPESTEDAQLQAWSDLKNGKYDPRAAVVQSYLFFGAQKSFMISNNMVYLQEAEHPVGLAGFENIQPQVEACPRASPTSRLNEFSSAVYVTTTVKFSPSVCKRINSVWRERTLLISDSPNITSVLTYQQFPLQNKGIPNSLGLHADDELHKDHLIVILSIYWHEIDDSERITKVAKDTMDRMEAVAAGENALHTFKYINYAAYWQQPARSYGEAANEAAREVSAKYDPQGVFRKQAVGFKFQ</sequence>
<organism evidence="6 7">
    <name type="scientific">Paraconiothyrium brasiliense</name>
    <dbReference type="NCBI Taxonomy" id="300254"/>
    <lineage>
        <taxon>Eukaryota</taxon>
        <taxon>Fungi</taxon>
        <taxon>Dikarya</taxon>
        <taxon>Ascomycota</taxon>
        <taxon>Pezizomycotina</taxon>
        <taxon>Dothideomycetes</taxon>
        <taxon>Pleosporomycetidae</taxon>
        <taxon>Pleosporales</taxon>
        <taxon>Massarineae</taxon>
        <taxon>Didymosphaeriaceae</taxon>
        <taxon>Paraconiothyrium</taxon>
    </lineage>
</organism>
<dbReference type="InterPro" id="IPR050416">
    <property type="entry name" value="FAD-linked_Oxidoreductase"/>
</dbReference>
<reference evidence="6 7" key="1">
    <citation type="submission" date="2024-02" db="EMBL/GenBank/DDBJ databases">
        <title>De novo assembly and annotation of 12 fungi associated with fruit tree decline syndrome in Ontario, Canada.</title>
        <authorList>
            <person name="Sulman M."/>
            <person name="Ellouze W."/>
            <person name="Ilyukhin E."/>
        </authorList>
    </citation>
    <scope>NUCLEOTIDE SEQUENCE [LARGE SCALE GENOMIC DNA]</scope>
    <source>
        <strain evidence="6 7">M42-189</strain>
    </source>
</reference>
<keyword evidence="4" id="KW-0560">Oxidoreductase</keyword>
<evidence type="ECO:0000256" key="2">
    <source>
        <dbReference type="ARBA" id="ARBA00022630"/>
    </source>
</evidence>
<dbReference type="PROSITE" id="PS51387">
    <property type="entry name" value="FAD_PCMH"/>
    <property type="match status" value="1"/>
</dbReference>
<feature type="domain" description="FAD-binding PCMH-type" evidence="5">
    <location>
        <begin position="49"/>
        <end position="221"/>
    </location>
</feature>
<dbReference type="InterPro" id="IPR006094">
    <property type="entry name" value="Oxid_FAD_bind_N"/>
</dbReference>
<keyword evidence="3" id="KW-0274">FAD</keyword>
<name>A0ABR3QJD8_9PLEO</name>